<dbReference type="PROSITE" id="PS00061">
    <property type="entry name" value="ADH_SHORT"/>
    <property type="match status" value="1"/>
</dbReference>
<dbReference type="InterPro" id="IPR020904">
    <property type="entry name" value="Sc_DH/Rdtase_CS"/>
</dbReference>
<keyword evidence="10" id="KW-1185">Reference proteome</keyword>
<dbReference type="GO" id="GO:0003677">
    <property type="term" value="F:DNA binding"/>
    <property type="evidence" value="ECO:0007669"/>
    <property type="project" value="InterPro"/>
</dbReference>
<dbReference type="CDD" id="cd00067">
    <property type="entry name" value="GAL4"/>
    <property type="match status" value="1"/>
</dbReference>
<dbReference type="Pfam" id="PF04082">
    <property type="entry name" value="Fungal_trans"/>
    <property type="match status" value="1"/>
</dbReference>
<keyword evidence="6" id="KW-0539">Nucleus</keyword>
<dbReference type="InterPro" id="IPR007219">
    <property type="entry name" value="XnlR_reg_dom"/>
</dbReference>
<proteinExistence type="inferred from homology"/>
<evidence type="ECO:0000256" key="4">
    <source>
        <dbReference type="ARBA" id="ARBA00023015"/>
    </source>
</evidence>
<dbReference type="InterPro" id="IPR036291">
    <property type="entry name" value="NAD(P)-bd_dom_sf"/>
</dbReference>
<evidence type="ECO:0000256" key="2">
    <source>
        <dbReference type="ARBA" id="ARBA00022857"/>
    </source>
</evidence>
<keyword evidence="5" id="KW-0804">Transcription</keyword>
<feature type="region of interest" description="Disordered" evidence="7">
    <location>
        <begin position="147"/>
        <end position="171"/>
    </location>
</feature>
<dbReference type="FunFam" id="3.40.50.720:FF:000173">
    <property type="entry name" value="3-oxoacyl-[acyl-carrier protein] reductase"/>
    <property type="match status" value="1"/>
</dbReference>
<dbReference type="PRINTS" id="PR00080">
    <property type="entry name" value="SDRFAMILY"/>
</dbReference>
<dbReference type="InterPro" id="IPR002347">
    <property type="entry name" value="SDR_fam"/>
</dbReference>
<dbReference type="GO" id="GO:0016491">
    <property type="term" value="F:oxidoreductase activity"/>
    <property type="evidence" value="ECO:0007669"/>
    <property type="project" value="UniProtKB-KW"/>
</dbReference>
<accession>A0AA38Y1P7</accession>
<feature type="region of interest" description="Disordered" evidence="7">
    <location>
        <begin position="1"/>
        <end position="125"/>
    </location>
</feature>
<sequence>MTSLQLNCDDPKEASGGQPPCGRCKKEKRECVLGTSNRGGSRVRKKTISTTSTAGLTHVPLTPLLDKSSNPPSSSYVLSPPSQITPRTTTGKEHQDGTSAGNTAEDDDSASTVDSTLGHTIPRNPSDAWQLLKDVANREAEHLQASANTYKTSLTPNQNAGDGSGSAPRGSINGIHAGISTYRLVREGYLEPDMIQMLVRRYAEHYHAYLPLVPRRYFDPAQLDIFAANDKHLLTAVLTISSKDLIEQPNIHLCCSRYMHDLISGIAAGHDCEVEAVEALLLLAEWEPQGLRNRIEAVGRGEEDRSAWMHVGIALRTGYFLGLDRTAFRQESAEEARIDGRKRLAWANCYVSDRLISVRIGKAFWSRGPGPMTGLSPQDFPSLQPFSPGDEDYAKIMQATLDLTQLYSNVHDVLYSGMRTSGQMMLMGDYVKYVDDFRNALARWNTTWGKLECSPHIKVTLQLSYEYLCLYTNAFVFQAAISQAIANKPKTDAHSLRDHLRNVFSNVGAMPDARFIWASVAAAKAYLTLLSTQIDPGRFLRYMPLRYYLYCIYSAVFLYKARSFGVMSEIEERQVRTLVIQAMDVLKRASVSAQDPGSRYARLLELLWVKPPKSGVRAQHSVQSPTASDTQRSSSGSVRVDAQGFFQYSPANDFSWLDLEAVGDYVSGDQLSGNGAHLLAPMAGFDHPSFLPQNQGVQWQQLNNNTNWDWSVLYYSTNSSPFTLLNFAMSVDNELRGRVALITGASGGIGSGCARDLYRQGCHLALTYSKNKASVDTLLAELQASSSDQKISTHQVDMASAEQMENLYAEIETEHGHCPDILVANAGYGKRIPQIGDITYEEFDYTIQINLRAPFILAKLAVPHMSEQKWGRIIMISSISGYGGGINGCHYASSKAGLMGMVKNLALKLAKDGITVNDVAPAMIGETGMIPNAKFLEGTPGDVRNIPVGRLGTPQECANVVTMLCKTGYLTGQSILLSGGLK</sequence>
<dbReference type="CDD" id="cd12148">
    <property type="entry name" value="fungal_TF_MHR"/>
    <property type="match status" value="1"/>
</dbReference>
<dbReference type="Pfam" id="PF13561">
    <property type="entry name" value="adh_short_C2"/>
    <property type="match status" value="1"/>
</dbReference>
<evidence type="ECO:0000256" key="3">
    <source>
        <dbReference type="ARBA" id="ARBA00023002"/>
    </source>
</evidence>
<protein>
    <recommendedName>
        <fullName evidence="8">Xylanolytic transcriptional activator regulatory domain-containing protein</fullName>
    </recommendedName>
</protein>
<dbReference type="GO" id="GO:0000981">
    <property type="term" value="F:DNA-binding transcription factor activity, RNA polymerase II-specific"/>
    <property type="evidence" value="ECO:0007669"/>
    <property type="project" value="InterPro"/>
</dbReference>
<evidence type="ECO:0000256" key="1">
    <source>
        <dbReference type="ARBA" id="ARBA00006484"/>
    </source>
</evidence>
<keyword evidence="4" id="KW-0805">Transcription regulation</keyword>
<comment type="caution">
    <text evidence="9">The sequence shown here is derived from an EMBL/GenBank/DDBJ whole genome shotgun (WGS) entry which is preliminary data.</text>
</comment>
<evidence type="ECO:0000313" key="10">
    <source>
        <dbReference type="Proteomes" id="UP001172681"/>
    </source>
</evidence>
<dbReference type="AlphaFoldDB" id="A0AA38Y1P7"/>
<keyword evidence="3" id="KW-0560">Oxidoreductase</keyword>
<dbReference type="SUPFAM" id="SSF51735">
    <property type="entry name" value="NAD(P)-binding Rossmann-fold domains"/>
    <property type="match status" value="1"/>
</dbReference>
<evidence type="ECO:0000259" key="8">
    <source>
        <dbReference type="SMART" id="SM00906"/>
    </source>
</evidence>
<dbReference type="PRINTS" id="PR00081">
    <property type="entry name" value="GDHRDH"/>
</dbReference>
<evidence type="ECO:0000313" key="9">
    <source>
        <dbReference type="EMBL" id="KAJ9632960.1"/>
    </source>
</evidence>
<evidence type="ECO:0000256" key="5">
    <source>
        <dbReference type="ARBA" id="ARBA00023163"/>
    </source>
</evidence>
<dbReference type="InterPro" id="IPR052780">
    <property type="entry name" value="AAA_Catabolism_Regulators"/>
</dbReference>
<dbReference type="PANTHER" id="PTHR31644">
    <property type="entry name" value="TRANSCRIPTIONAL ACTIVATOR ARO80-RELATED"/>
    <property type="match status" value="1"/>
</dbReference>
<dbReference type="Proteomes" id="UP001172681">
    <property type="component" value="Unassembled WGS sequence"/>
</dbReference>
<comment type="similarity">
    <text evidence="1">Belongs to the short-chain dehydrogenases/reductases (SDR) family.</text>
</comment>
<evidence type="ECO:0000256" key="6">
    <source>
        <dbReference type="ARBA" id="ARBA00023242"/>
    </source>
</evidence>
<dbReference type="GO" id="GO:0005634">
    <property type="term" value="C:nucleus"/>
    <property type="evidence" value="ECO:0007669"/>
    <property type="project" value="TreeGrafter"/>
</dbReference>
<feature type="domain" description="Xylanolytic transcriptional activator regulatory" evidence="8">
    <location>
        <begin position="307"/>
        <end position="391"/>
    </location>
</feature>
<dbReference type="EMBL" id="JAPDRN010000051">
    <property type="protein sequence ID" value="KAJ9632960.1"/>
    <property type="molecule type" value="Genomic_DNA"/>
</dbReference>
<dbReference type="PANTHER" id="PTHR31644:SF1">
    <property type="entry name" value="ZN(II)2CYS6 TRANSCRIPTION FACTOR (EUROFUNG)"/>
    <property type="match status" value="1"/>
</dbReference>
<dbReference type="SMART" id="SM00906">
    <property type="entry name" value="Fungal_trans"/>
    <property type="match status" value="1"/>
</dbReference>
<dbReference type="GO" id="GO:0006351">
    <property type="term" value="P:DNA-templated transcription"/>
    <property type="evidence" value="ECO:0007669"/>
    <property type="project" value="InterPro"/>
</dbReference>
<dbReference type="CDD" id="cd05233">
    <property type="entry name" value="SDR_c"/>
    <property type="match status" value="1"/>
</dbReference>
<keyword evidence="2" id="KW-0521">NADP</keyword>
<organism evidence="9 10">
    <name type="scientific">Knufia peltigerae</name>
    <dbReference type="NCBI Taxonomy" id="1002370"/>
    <lineage>
        <taxon>Eukaryota</taxon>
        <taxon>Fungi</taxon>
        <taxon>Dikarya</taxon>
        <taxon>Ascomycota</taxon>
        <taxon>Pezizomycotina</taxon>
        <taxon>Eurotiomycetes</taxon>
        <taxon>Chaetothyriomycetidae</taxon>
        <taxon>Chaetothyriales</taxon>
        <taxon>Trichomeriaceae</taxon>
        <taxon>Knufia</taxon>
    </lineage>
</organism>
<feature type="compositionally biased region" description="Polar residues" evidence="7">
    <location>
        <begin position="147"/>
        <end position="161"/>
    </location>
</feature>
<dbReference type="Gene3D" id="3.40.50.720">
    <property type="entry name" value="NAD(P)-binding Rossmann-like Domain"/>
    <property type="match status" value="1"/>
</dbReference>
<dbReference type="GO" id="GO:0008270">
    <property type="term" value="F:zinc ion binding"/>
    <property type="evidence" value="ECO:0007669"/>
    <property type="project" value="InterPro"/>
</dbReference>
<gene>
    <name evidence="9" type="ORF">H2204_007528</name>
</gene>
<evidence type="ECO:0000256" key="7">
    <source>
        <dbReference type="SAM" id="MobiDB-lite"/>
    </source>
</evidence>
<feature type="compositionally biased region" description="Low complexity" evidence="7">
    <location>
        <begin position="63"/>
        <end position="82"/>
    </location>
</feature>
<dbReference type="InterPro" id="IPR001138">
    <property type="entry name" value="Zn2Cys6_DnaBD"/>
</dbReference>
<name>A0AA38Y1P7_9EURO</name>
<reference evidence="9" key="1">
    <citation type="submission" date="2022-10" db="EMBL/GenBank/DDBJ databases">
        <title>Culturing micro-colonial fungi from biological soil crusts in the Mojave desert and describing Neophaeococcomyces mojavensis, and introducing the new genera and species Taxawa tesnikishii.</title>
        <authorList>
            <person name="Kurbessoian T."/>
            <person name="Stajich J.E."/>
        </authorList>
    </citation>
    <scope>NUCLEOTIDE SEQUENCE</scope>
    <source>
        <strain evidence="9">TK_35</strain>
    </source>
</reference>